<evidence type="ECO:0000313" key="3">
    <source>
        <dbReference type="EMBL" id="KIK56012.1"/>
    </source>
</evidence>
<evidence type="ECO:0000256" key="2">
    <source>
        <dbReference type="SAM" id="Phobius"/>
    </source>
</evidence>
<feature type="compositionally biased region" description="Low complexity" evidence="1">
    <location>
        <begin position="95"/>
        <end position="114"/>
    </location>
</feature>
<feature type="compositionally biased region" description="Polar residues" evidence="1">
    <location>
        <begin position="210"/>
        <end position="241"/>
    </location>
</feature>
<sequence>MSEIVHGNSGVRSHLLTPSPTSSASSTSFISNLPTISPPESTISIATNLPAFSSSSGIPPSSITTPESTSLQSSFIIPTRTSEFSATSQPSSQAVVSTTNNESSTTSQSSSVISVGNNKSSTILQSPSIVSTGFSKFSATSQPSSILSTANHKSLSTSMVAGSVVGSVAALAISILTIFGLLRRRRRARSQCISAGAITPLTEGGPESLIPTNQPESTDTTGSSSRQEKGSQLTPPISSPYQSPPLPEPTSLLGDSAVALPELGDGHTMQPVEARLDFLQNTVAWMIGQVQQLQAQREYDGDFMMGRSDAPPPTYVSE</sequence>
<keyword evidence="4" id="KW-1185">Reference proteome</keyword>
<evidence type="ECO:0008006" key="5">
    <source>
        <dbReference type="Google" id="ProtNLM"/>
    </source>
</evidence>
<dbReference type="EMBL" id="KN834801">
    <property type="protein sequence ID" value="KIK56012.1"/>
    <property type="molecule type" value="Genomic_DNA"/>
</dbReference>
<gene>
    <name evidence="3" type="ORF">GYMLUDRAFT_248224</name>
</gene>
<feature type="region of interest" description="Disordered" evidence="1">
    <location>
        <begin position="1"/>
        <end position="31"/>
    </location>
</feature>
<evidence type="ECO:0000313" key="4">
    <source>
        <dbReference type="Proteomes" id="UP000053593"/>
    </source>
</evidence>
<feature type="region of interest" description="Disordered" evidence="1">
    <location>
        <begin position="82"/>
        <end position="114"/>
    </location>
</feature>
<evidence type="ECO:0000256" key="1">
    <source>
        <dbReference type="SAM" id="MobiDB-lite"/>
    </source>
</evidence>
<feature type="compositionally biased region" description="Polar residues" evidence="1">
    <location>
        <begin position="82"/>
        <end position="94"/>
    </location>
</feature>
<dbReference type="Proteomes" id="UP000053593">
    <property type="component" value="Unassembled WGS sequence"/>
</dbReference>
<feature type="transmembrane region" description="Helical" evidence="2">
    <location>
        <begin position="159"/>
        <end position="182"/>
    </location>
</feature>
<accession>A0A0D0CDB1</accession>
<name>A0A0D0CDB1_9AGAR</name>
<dbReference type="AlphaFoldDB" id="A0A0D0CDB1"/>
<dbReference type="HOGENOM" id="CLU_874512_0_0_1"/>
<feature type="compositionally biased region" description="Low complexity" evidence="1">
    <location>
        <begin position="17"/>
        <end position="28"/>
    </location>
</feature>
<keyword evidence="2" id="KW-0472">Membrane</keyword>
<keyword evidence="2" id="KW-1133">Transmembrane helix</keyword>
<proteinExistence type="predicted"/>
<feature type="region of interest" description="Disordered" evidence="1">
    <location>
        <begin position="198"/>
        <end position="253"/>
    </location>
</feature>
<keyword evidence="2" id="KW-0812">Transmembrane</keyword>
<protein>
    <recommendedName>
        <fullName evidence="5">Transmembrane protein</fullName>
    </recommendedName>
</protein>
<reference evidence="3 4" key="1">
    <citation type="submission" date="2014-04" db="EMBL/GenBank/DDBJ databases">
        <title>Evolutionary Origins and Diversification of the Mycorrhizal Mutualists.</title>
        <authorList>
            <consortium name="DOE Joint Genome Institute"/>
            <consortium name="Mycorrhizal Genomics Consortium"/>
            <person name="Kohler A."/>
            <person name="Kuo A."/>
            <person name="Nagy L.G."/>
            <person name="Floudas D."/>
            <person name="Copeland A."/>
            <person name="Barry K.W."/>
            <person name="Cichocki N."/>
            <person name="Veneault-Fourrey C."/>
            <person name="LaButti K."/>
            <person name="Lindquist E.A."/>
            <person name="Lipzen A."/>
            <person name="Lundell T."/>
            <person name="Morin E."/>
            <person name="Murat C."/>
            <person name="Riley R."/>
            <person name="Ohm R."/>
            <person name="Sun H."/>
            <person name="Tunlid A."/>
            <person name="Henrissat B."/>
            <person name="Grigoriev I.V."/>
            <person name="Hibbett D.S."/>
            <person name="Martin F."/>
        </authorList>
    </citation>
    <scope>NUCLEOTIDE SEQUENCE [LARGE SCALE GENOMIC DNA]</scope>
    <source>
        <strain evidence="3 4">FD-317 M1</strain>
    </source>
</reference>
<organism evidence="3 4">
    <name type="scientific">Collybiopsis luxurians FD-317 M1</name>
    <dbReference type="NCBI Taxonomy" id="944289"/>
    <lineage>
        <taxon>Eukaryota</taxon>
        <taxon>Fungi</taxon>
        <taxon>Dikarya</taxon>
        <taxon>Basidiomycota</taxon>
        <taxon>Agaricomycotina</taxon>
        <taxon>Agaricomycetes</taxon>
        <taxon>Agaricomycetidae</taxon>
        <taxon>Agaricales</taxon>
        <taxon>Marasmiineae</taxon>
        <taxon>Omphalotaceae</taxon>
        <taxon>Collybiopsis</taxon>
        <taxon>Collybiopsis luxurians</taxon>
    </lineage>
</organism>